<dbReference type="Proteomes" id="UP000075886">
    <property type="component" value="Unassembled WGS sequence"/>
</dbReference>
<sequence length="182" mass="20948">MFCWRYGALLIVVIGYLQPAVVIGVKVNFERFEQYFGEEYADFALRVRKFNRTTMTLNGTIHVNQPMDDMILFQTDVFLSRLGNQQFQHYPMHLPTSGICEFWNHLHNEYPTTVASVTNAPEIDECPVSVRTMDIIDLDFPMEVVPESLSSGLWKLVISGTVNETVIMRFMISVRLADDWAS</sequence>
<reference evidence="2" key="2">
    <citation type="submission" date="2020-05" db="UniProtKB">
        <authorList>
            <consortium name="EnsemblMetazoa"/>
        </authorList>
    </citation>
    <scope>IDENTIFICATION</scope>
    <source>
        <strain evidence="2">FAR1</strain>
    </source>
</reference>
<proteinExistence type="predicted"/>
<evidence type="ECO:0000313" key="2">
    <source>
        <dbReference type="EnsemblMetazoa" id="AFAF012673-PA"/>
    </source>
</evidence>
<keyword evidence="1" id="KW-0812">Transmembrane</keyword>
<dbReference type="VEuPathDB" id="VectorBase:AFAF012673"/>
<protein>
    <submittedName>
        <fullName evidence="2">Uncharacterized protein</fullName>
    </submittedName>
</protein>
<keyword evidence="3" id="KW-1185">Reference proteome</keyword>
<keyword evidence="1" id="KW-0472">Membrane</keyword>
<name>A0A182QLL5_9DIPT</name>
<dbReference type="PANTHER" id="PTHR21112:SF0">
    <property type="entry name" value="CHEMOSENSORY PROTEIN A 29A-RELATED"/>
    <property type="match status" value="1"/>
</dbReference>
<feature type="transmembrane region" description="Helical" evidence="1">
    <location>
        <begin position="6"/>
        <end position="25"/>
    </location>
</feature>
<accession>A0A182QLL5</accession>
<dbReference type="AlphaFoldDB" id="A0A182QLL5"/>
<dbReference type="PANTHER" id="PTHR21112">
    <property type="entry name" value="CHEMOSENSORY PROTEIN A 29A-RELATED"/>
    <property type="match status" value="1"/>
</dbReference>
<keyword evidence="1" id="KW-1133">Transmembrane helix</keyword>
<reference evidence="3" key="1">
    <citation type="submission" date="2014-01" db="EMBL/GenBank/DDBJ databases">
        <title>The Genome Sequence of Anopheles farauti FAR1 (V2).</title>
        <authorList>
            <consortium name="The Broad Institute Genomics Platform"/>
            <person name="Neafsey D.E."/>
            <person name="Besansky N."/>
            <person name="Howell P."/>
            <person name="Walton C."/>
            <person name="Young S.K."/>
            <person name="Zeng Q."/>
            <person name="Gargeya S."/>
            <person name="Fitzgerald M."/>
            <person name="Haas B."/>
            <person name="Abouelleil A."/>
            <person name="Allen A.W."/>
            <person name="Alvarado L."/>
            <person name="Arachchi H.M."/>
            <person name="Berlin A.M."/>
            <person name="Chapman S.B."/>
            <person name="Gainer-Dewar J."/>
            <person name="Goldberg J."/>
            <person name="Griggs A."/>
            <person name="Gujja S."/>
            <person name="Hansen M."/>
            <person name="Howarth C."/>
            <person name="Imamovic A."/>
            <person name="Ireland A."/>
            <person name="Larimer J."/>
            <person name="McCowan C."/>
            <person name="Murphy C."/>
            <person name="Pearson M."/>
            <person name="Poon T.W."/>
            <person name="Priest M."/>
            <person name="Roberts A."/>
            <person name="Saif S."/>
            <person name="Shea T."/>
            <person name="Sisk P."/>
            <person name="Sykes S."/>
            <person name="Wortman J."/>
            <person name="Nusbaum C."/>
            <person name="Birren B."/>
        </authorList>
    </citation>
    <scope>NUCLEOTIDE SEQUENCE [LARGE SCALE GENOMIC DNA]</scope>
    <source>
        <strain evidence="3">FAR1</strain>
    </source>
</reference>
<evidence type="ECO:0000313" key="3">
    <source>
        <dbReference type="Proteomes" id="UP000075886"/>
    </source>
</evidence>
<dbReference type="EnsemblMetazoa" id="AFAF012673-RA">
    <property type="protein sequence ID" value="AFAF012673-PA"/>
    <property type="gene ID" value="AFAF012673"/>
</dbReference>
<dbReference type="EMBL" id="AXCN02000739">
    <property type="status" value="NOT_ANNOTATED_CDS"/>
    <property type="molecule type" value="Genomic_DNA"/>
</dbReference>
<organism evidence="2 3">
    <name type="scientific">Anopheles farauti</name>
    <dbReference type="NCBI Taxonomy" id="69004"/>
    <lineage>
        <taxon>Eukaryota</taxon>
        <taxon>Metazoa</taxon>
        <taxon>Ecdysozoa</taxon>
        <taxon>Arthropoda</taxon>
        <taxon>Hexapoda</taxon>
        <taxon>Insecta</taxon>
        <taxon>Pterygota</taxon>
        <taxon>Neoptera</taxon>
        <taxon>Endopterygota</taxon>
        <taxon>Diptera</taxon>
        <taxon>Nematocera</taxon>
        <taxon>Culicoidea</taxon>
        <taxon>Culicidae</taxon>
        <taxon>Anophelinae</taxon>
        <taxon>Anopheles</taxon>
    </lineage>
</organism>
<evidence type="ECO:0000256" key="1">
    <source>
        <dbReference type="SAM" id="Phobius"/>
    </source>
</evidence>